<dbReference type="GO" id="GO:0005776">
    <property type="term" value="C:autophagosome"/>
    <property type="evidence" value="ECO:0007669"/>
    <property type="project" value="TreeGrafter"/>
</dbReference>
<evidence type="ECO:0000313" key="2">
    <source>
        <dbReference type="Proteomes" id="UP000634136"/>
    </source>
</evidence>
<name>A0A834WGL2_9FABA</name>
<protein>
    <submittedName>
        <fullName evidence="1">Uncharacterized protein</fullName>
    </submittedName>
</protein>
<sequence length="453" mass="49589">MDFKLTGITWVGNFYQKFEEVCQEVDDIVGQDAVKYLGNQVQNVGDSVKRFCSDVVQEVLPLPHSFNPVKHEYDSVALNNNNVDSQFKSTAAVEENIKGTEENSVNSVIKSLHNSNAINPANNQDAQTSIEHDLVNQVSDEVSSNSLEGEDSYTVQEEVGDDYPTETSGVINENLLVSVGQFDVKSTPQLSNSLSVNENDPLESSIISEPFSGSYESGCQGVAGTEKNSGSFMSDSLSTKSPGRYCFELNSCKDNSVDVAGHSLDSSLVLVSSVTTPDVGVADQIMTSQDGPVSCSSSQSIESNEGETSTVNEAISLNKLSGQISSAQDRAIVSLSEIGSDESLVNSIESSKEVIHLDDDVNLEESCIFVDDSELHAVSYRTQRLRSYKKRIKDAFTPKKRLEKEYQQLAIWYGDSGMDSSEGTSQTGLPFRSRRRSLEPRNQHLCESEWELL</sequence>
<dbReference type="PANTHER" id="PTHR34659:SF1">
    <property type="entry name" value="PROTEIN EGT2"/>
    <property type="match status" value="1"/>
</dbReference>
<evidence type="ECO:0000313" key="1">
    <source>
        <dbReference type="EMBL" id="KAF7822650.1"/>
    </source>
</evidence>
<dbReference type="OrthoDB" id="1644512at2759"/>
<dbReference type="AlphaFoldDB" id="A0A834WGL2"/>
<dbReference type="EMBL" id="JAAIUW010000007">
    <property type="protein sequence ID" value="KAF7822650.1"/>
    <property type="molecule type" value="Genomic_DNA"/>
</dbReference>
<comment type="caution">
    <text evidence="1">The sequence shown here is derived from an EMBL/GenBank/DDBJ whole genome shotgun (WGS) entry which is preliminary data.</text>
</comment>
<reference evidence="1" key="1">
    <citation type="submission" date="2020-09" db="EMBL/GenBank/DDBJ databases">
        <title>Genome-Enabled Discovery of Anthraquinone Biosynthesis in Senna tora.</title>
        <authorList>
            <person name="Kang S.-H."/>
            <person name="Pandey R.P."/>
            <person name="Lee C.-M."/>
            <person name="Sim J.-S."/>
            <person name="Jeong J.-T."/>
            <person name="Choi B.-S."/>
            <person name="Jung M."/>
            <person name="Ginzburg D."/>
            <person name="Zhao K."/>
            <person name="Won S.Y."/>
            <person name="Oh T.-J."/>
            <person name="Yu Y."/>
            <person name="Kim N.-H."/>
            <person name="Lee O.R."/>
            <person name="Lee T.-H."/>
            <person name="Bashyal P."/>
            <person name="Kim T.-S."/>
            <person name="Lee W.-H."/>
            <person name="Kawkins C."/>
            <person name="Kim C.-K."/>
            <person name="Kim J.S."/>
            <person name="Ahn B.O."/>
            <person name="Rhee S.Y."/>
            <person name="Sohng J.K."/>
        </authorList>
    </citation>
    <scope>NUCLEOTIDE SEQUENCE</scope>
    <source>
        <tissue evidence="1">Leaf</tissue>
    </source>
</reference>
<dbReference type="GO" id="GO:0006950">
    <property type="term" value="P:response to stress"/>
    <property type="evidence" value="ECO:0007669"/>
    <property type="project" value="TreeGrafter"/>
</dbReference>
<organism evidence="1 2">
    <name type="scientific">Senna tora</name>
    <dbReference type="NCBI Taxonomy" id="362788"/>
    <lineage>
        <taxon>Eukaryota</taxon>
        <taxon>Viridiplantae</taxon>
        <taxon>Streptophyta</taxon>
        <taxon>Embryophyta</taxon>
        <taxon>Tracheophyta</taxon>
        <taxon>Spermatophyta</taxon>
        <taxon>Magnoliopsida</taxon>
        <taxon>eudicotyledons</taxon>
        <taxon>Gunneridae</taxon>
        <taxon>Pentapetalae</taxon>
        <taxon>rosids</taxon>
        <taxon>fabids</taxon>
        <taxon>Fabales</taxon>
        <taxon>Fabaceae</taxon>
        <taxon>Caesalpinioideae</taxon>
        <taxon>Cassia clade</taxon>
        <taxon>Senna</taxon>
    </lineage>
</organism>
<dbReference type="PANTHER" id="PTHR34659">
    <property type="entry name" value="BNAA05G11610D PROTEIN"/>
    <property type="match status" value="1"/>
</dbReference>
<gene>
    <name evidence="1" type="ORF">G2W53_020794</name>
</gene>
<dbReference type="InterPro" id="IPR053273">
    <property type="entry name" value="CST_Regulator"/>
</dbReference>
<dbReference type="Proteomes" id="UP000634136">
    <property type="component" value="Unassembled WGS sequence"/>
</dbReference>
<keyword evidence="2" id="KW-1185">Reference proteome</keyword>
<accession>A0A834WGL2</accession>
<proteinExistence type="predicted"/>
<dbReference type="GO" id="GO:0061908">
    <property type="term" value="C:phagophore"/>
    <property type="evidence" value="ECO:0007669"/>
    <property type="project" value="TreeGrafter"/>
</dbReference>